<evidence type="ECO:0000313" key="7">
    <source>
        <dbReference type="EMBL" id="KAB2935169.1"/>
    </source>
</evidence>
<proteinExistence type="inferred from homology"/>
<dbReference type="InterPro" id="IPR022369">
    <property type="entry name" value="Integral_membrane_TerC_rswitch"/>
</dbReference>
<dbReference type="AlphaFoldDB" id="A0A833H4P7"/>
<organism evidence="7 8">
    <name type="scientific">Leptonema illini</name>
    <dbReference type="NCBI Taxonomy" id="183"/>
    <lineage>
        <taxon>Bacteria</taxon>
        <taxon>Pseudomonadati</taxon>
        <taxon>Spirochaetota</taxon>
        <taxon>Spirochaetia</taxon>
        <taxon>Leptospirales</taxon>
        <taxon>Leptospiraceae</taxon>
        <taxon>Leptonema</taxon>
    </lineage>
</organism>
<reference evidence="7 8" key="1">
    <citation type="submission" date="2019-10" db="EMBL/GenBank/DDBJ databases">
        <title>Extracellular Electron Transfer in a Candidatus Methanoperedens spp. Enrichment Culture.</title>
        <authorList>
            <person name="Berger S."/>
            <person name="Rangel Shaw D."/>
            <person name="Berben T."/>
            <person name="In 'T Zandt M."/>
            <person name="Frank J."/>
            <person name="Reimann J."/>
            <person name="Jetten M.S.M."/>
            <person name="Welte C.U."/>
        </authorList>
    </citation>
    <scope>NUCLEOTIDE SEQUENCE [LARGE SCALE GENOMIC DNA]</scope>
    <source>
        <strain evidence="7">SB12</strain>
    </source>
</reference>
<feature type="transmembrane region" description="Helical" evidence="6">
    <location>
        <begin position="109"/>
        <end position="129"/>
    </location>
</feature>
<feature type="transmembrane region" description="Helical" evidence="6">
    <location>
        <begin position="135"/>
        <end position="154"/>
    </location>
</feature>
<evidence type="ECO:0000256" key="6">
    <source>
        <dbReference type="SAM" id="Phobius"/>
    </source>
</evidence>
<evidence type="ECO:0000256" key="3">
    <source>
        <dbReference type="ARBA" id="ARBA00022692"/>
    </source>
</evidence>
<dbReference type="GO" id="GO:0016020">
    <property type="term" value="C:membrane"/>
    <property type="evidence" value="ECO:0007669"/>
    <property type="project" value="UniProtKB-SubCell"/>
</dbReference>
<sequence length="314" mass="35868">MHMITHSMAPDWLWLAFLIGILILIFIDVALLHRTAKEESMRSALLNTALWIGIALSFNLWFGLEYGTTAGTEFLTGYVIEKSLSMDNVFVILLLFESMKIPAKYQHRVLFWGVLGAIIFRGIFIIIGAELIHRFSWVLYIFGAILIISAIKFLREEKEEVEEVEHVVIRYLKKIMPVTSKIEGQSFFIREHGRRAATPLFAALLLVETSDIIFAVDSIPAVFAVTRDPFIAFASNILAILGLRSLYFVIAHWVKNLRYLKPGLAVILGYVGIKMLIVEWYHIPAWISLLVIIGVLTTAALTSWYVNRLEERRR</sequence>
<feature type="transmembrane region" description="Helical" evidence="6">
    <location>
        <begin position="259"/>
        <end position="277"/>
    </location>
</feature>
<dbReference type="PANTHER" id="PTHR30238:SF0">
    <property type="entry name" value="THYLAKOID MEMBRANE PROTEIN TERC, CHLOROPLASTIC"/>
    <property type="match status" value="1"/>
</dbReference>
<dbReference type="Pfam" id="PF03741">
    <property type="entry name" value="TerC"/>
    <property type="match status" value="1"/>
</dbReference>
<feature type="transmembrane region" description="Helical" evidence="6">
    <location>
        <begin position="74"/>
        <end position="97"/>
    </location>
</feature>
<comment type="caution">
    <text evidence="7">The sequence shown here is derived from an EMBL/GenBank/DDBJ whole genome shotgun (WGS) entry which is preliminary data.</text>
</comment>
<feature type="transmembrane region" description="Helical" evidence="6">
    <location>
        <begin position="283"/>
        <end position="306"/>
    </location>
</feature>
<evidence type="ECO:0000256" key="5">
    <source>
        <dbReference type="ARBA" id="ARBA00023136"/>
    </source>
</evidence>
<feature type="transmembrane region" description="Helical" evidence="6">
    <location>
        <begin position="44"/>
        <end position="62"/>
    </location>
</feature>
<dbReference type="EMBL" id="WBUI01000001">
    <property type="protein sequence ID" value="KAB2935169.1"/>
    <property type="molecule type" value="Genomic_DNA"/>
</dbReference>
<keyword evidence="4 6" id="KW-1133">Transmembrane helix</keyword>
<dbReference type="Proteomes" id="UP000460298">
    <property type="component" value="Unassembled WGS sequence"/>
</dbReference>
<evidence type="ECO:0000256" key="2">
    <source>
        <dbReference type="ARBA" id="ARBA00007511"/>
    </source>
</evidence>
<name>A0A833H4P7_9LEPT</name>
<protein>
    <submittedName>
        <fullName evidence="7">TerC/Alx family metal homeostasis membrane protein</fullName>
    </submittedName>
</protein>
<feature type="transmembrane region" description="Helical" evidence="6">
    <location>
        <begin position="200"/>
        <end position="224"/>
    </location>
</feature>
<dbReference type="PANTHER" id="PTHR30238">
    <property type="entry name" value="MEMBRANE BOUND PREDICTED REDOX MODULATOR"/>
    <property type="match status" value="1"/>
</dbReference>
<feature type="transmembrane region" description="Helical" evidence="6">
    <location>
        <begin position="12"/>
        <end position="32"/>
    </location>
</feature>
<gene>
    <name evidence="7" type="ORF">F9K24_00140</name>
</gene>
<evidence type="ECO:0000256" key="4">
    <source>
        <dbReference type="ARBA" id="ARBA00022989"/>
    </source>
</evidence>
<feature type="transmembrane region" description="Helical" evidence="6">
    <location>
        <begin position="230"/>
        <end position="250"/>
    </location>
</feature>
<comment type="similarity">
    <text evidence="2">Belongs to the TerC family.</text>
</comment>
<evidence type="ECO:0000313" key="8">
    <source>
        <dbReference type="Proteomes" id="UP000460298"/>
    </source>
</evidence>
<comment type="subcellular location">
    <subcellularLocation>
        <location evidence="1">Membrane</location>
        <topology evidence="1">Multi-pass membrane protein</topology>
    </subcellularLocation>
</comment>
<keyword evidence="5 6" id="KW-0472">Membrane</keyword>
<dbReference type="InterPro" id="IPR005496">
    <property type="entry name" value="Integral_membrane_TerC"/>
</dbReference>
<keyword evidence="3 6" id="KW-0812">Transmembrane</keyword>
<evidence type="ECO:0000256" key="1">
    <source>
        <dbReference type="ARBA" id="ARBA00004141"/>
    </source>
</evidence>
<accession>A0A833H4P7</accession>
<dbReference type="NCBIfam" id="TIGR03718">
    <property type="entry name" value="R_switched_Alx"/>
    <property type="match status" value="1"/>
</dbReference>